<dbReference type="PANTHER" id="PTHR34598">
    <property type="entry name" value="BLL6449 PROTEIN"/>
    <property type="match status" value="1"/>
</dbReference>
<proteinExistence type="inferred from homology"/>
<dbReference type="AlphaFoldDB" id="A0A6A6XCR5"/>
<evidence type="ECO:0000256" key="2">
    <source>
        <dbReference type="ARBA" id="ARBA00023604"/>
    </source>
</evidence>
<evidence type="ECO:0000313" key="3">
    <source>
        <dbReference type="EMBL" id="KAF2793954.1"/>
    </source>
</evidence>
<keyword evidence="1" id="KW-0560">Oxidoreductase</keyword>
<evidence type="ECO:0000313" key="4">
    <source>
        <dbReference type="Proteomes" id="UP000799757"/>
    </source>
</evidence>
<accession>A0A6A6XCR5</accession>
<name>A0A6A6XCR5_9PLEO</name>
<comment type="similarity">
    <text evidence="2">Belongs to the asaB hydroxylase/desaturase family.</text>
</comment>
<dbReference type="Proteomes" id="UP000799757">
    <property type="component" value="Unassembled WGS sequence"/>
</dbReference>
<dbReference type="OrthoDB" id="412788at2759"/>
<evidence type="ECO:0000256" key="1">
    <source>
        <dbReference type="ARBA" id="ARBA00023002"/>
    </source>
</evidence>
<dbReference type="GO" id="GO:0016491">
    <property type="term" value="F:oxidoreductase activity"/>
    <property type="evidence" value="ECO:0007669"/>
    <property type="project" value="UniProtKB-KW"/>
</dbReference>
<protein>
    <submittedName>
        <fullName evidence="3">Uncharacterized protein</fullName>
    </submittedName>
</protein>
<organism evidence="3 4">
    <name type="scientific">Melanomma pulvis-pyrius CBS 109.77</name>
    <dbReference type="NCBI Taxonomy" id="1314802"/>
    <lineage>
        <taxon>Eukaryota</taxon>
        <taxon>Fungi</taxon>
        <taxon>Dikarya</taxon>
        <taxon>Ascomycota</taxon>
        <taxon>Pezizomycotina</taxon>
        <taxon>Dothideomycetes</taxon>
        <taxon>Pleosporomycetidae</taxon>
        <taxon>Pleosporales</taxon>
        <taxon>Melanommataceae</taxon>
        <taxon>Melanomma</taxon>
    </lineage>
</organism>
<dbReference type="EMBL" id="MU001908">
    <property type="protein sequence ID" value="KAF2793954.1"/>
    <property type="molecule type" value="Genomic_DNA"/>
</dbReference>
<dbReference type="PANTHER" id="PTHR34598:SF3">
    <property type="entry name" value="OXIDOREDUCTASE AN1597"/>
    <property type="match status" value="1"/>
</dbReference>
<sequence length="106" mass="12231">MNPYINLVASDNVYTHTVVETYNLYYNPANQWYFLNGMGLDETFIFKSYDSRISDDTARVCPHAAFRDAFAPPNSRPRESIECLAIVIYPESHGINKTQYDEEILP</sequence>
<dbReference type="InterPro" id="IPR044053">
    <property type="entry name" value="AsaB-like"/>
</dbReference>
<gene>
    <name evidence="3" type="ORF">K505DRAFT_361519</name>
</gene>
<keyword evidence="4" id="KW-1185">Reference proteome</keyword>
<reference evidence="3" key="1">
    <citation type="journal article" date="2020" name="Stud. Mycol.">
        <title>101 Dothideomycetes genomes: a test case for predicting lifestyles and emergence of pathogens.</title>
        <authorList>
            <person name="Haridas S."/>
            <person name="Albert R."/>
            <person name="Binder M."/>
            <person name="Bloem J."/>
            <person name="Labutti K."/>
            <person name="Salamov A."/>
            <person name="Andreopoulos B."/>
            <person name="Baker S."/>
            <person name="Barry K."/>
            <person name="Bills G."/>
            <person name="Bluhm B."/>
            <person name="Cannon C."/>
            <person name="Castanera R."/>
            <person name="Culley D."/>
            <person name="Daum C."/>
            <person name="Ezra D."/>
            <person name="Gonzalez J."/>
            <person name="Henrissat B."/>
            <person name="Kuo A."/>
            <person name="Liang C."/>
            <person name="Lipzen A."/>
            <person name="Lutzoni F."/>
            <person name="Magnuson J."/>
            <person name="Mondo S."/>
            <person name="Nolan M."/>
            <person name="Ohm R."/>
            <person name="Pangilinan J."/>
            <person name="Park H.-J."/>
            <person name="Ramirez L."/>
            <person name="Alfaro M."/>
            <person name="Sun H."/>
            <person name="Tritt A."/>
            <person name="Yoshinaga Y."/>
            <person name="Zwiers L.-H."/>
            <person name="Turgeon B."/>
            <person name="Goodwin S."/>
            <person name="Spatafora J."/>
            <person name="Crous P."/>
            <person name="Grigoriev I."/>
        </authorList>
    </citation>
    <scope>NUCLEOTIDE SEQUENCE</scope>
    <source>
        <strain evidence="3">CBS 109.77</strain>
    </source>
</reference>